<dbReference type="CDD" id="cd23830">
    <property type="entry name" value="DRWD-N_Mcm21"/>
    <property type="match status" value="1"/>
</dbReference>
<gene>
    <name evidence="8" type="ORF">BJ508DRAFT_418326</name>
</gene>
<evidence type="ECO:0000256" key="5">
    <source>
        <dbReference type="ARBA" id="ARBA00023242"/>
    </source>
</evidence>
<dbReference type="GO" id="GO:0000776">
    <property type="term" value="C:kinetochore"/>
    <property type="evidence" value="ECO:0007669"/>
    <property type="project" value="InterPro"/>
</dbReference>
<dbReference type="Pfam" id="PF09496">
    <property type="entry name" value="CENP-O"/>
    <property type="match status" value="1"/>
</dbReference>
<accession>A0A3N4HPX7</accession>
<evidence type="ECO:0000256" key="7">
    <source>
        <dbReference type="SAM" id="MobiDB-lite"/>
    </source>
</evidence>
<evidence type="ECO:0000256" key="4">
    <source>
        <dbReference type="ARBA" id="ARBA00022454"/>
    </source>
</evidence>
<keyword evidence="6" id="KW-0137">Centromere</keyword>
<keyword evidence="9" id="KW-1185">Reference proteome</keyword>
<evidence type="ECO:0000313" key="8">
    <source>
        <dbReference type="EMBL" id="RPA75026.1"/>
    </source>
</evidence>
<evidence type="ECO:0000256" key="1">
    <source>
        <dbReference type="ARBA" id="ARBA00004123"/>
    </source>
</evidence>
<proteinExistence type="inferred from homology"/>
<evidence type="ECO:0000256" key="6">
    <source>
        <dbReference type="ARBA" id="ARBA00023328"/>
    </source>
</evidence>
<organism evidence="8 9">
    <name type="scientific">Ascobolus immersus RN42</name>
    <dbReference type="NCBI Taxonomy" id="1160509"/>
    <lineage>
        <taxon>Eukaryota</taxon>
        <taxon>Fungi</taxon>
        <taxon>Dikarya</taxon>
        <taxon>Ascomycota</taxon>
        <taxon>Pezizomycotina</taxon>
        <taxon>Pezizomycetes</taxon>
        <taxon>Pezizales</taxon>
        <taxon>Ascobolaceae</taxon>
        <taxon>Ascobolus</taxon>
    </lineage>
</organism>
<evidence type="ECO:0008006" key="10">
    <source>
        <dbReference type="Google" id="ProtNLM"/>
    </source>
</evidence>
<comment type="subcellular location">
    <subcellularLocation>
        <location evidence="2">Chromosome</location>
        <location evidence="2">Centromere</location>
    </subcellularLocation>
    <subcellularLocation>
        <location evidence="1">Nucleus</location>
    </subcellularLocation>
</comment>
<keyword evidence="4" id="KW-0158">Chromosome</keyword>
<evidence type="ECO:0000313" key="9">
    <source>
        <dbReference type="Proteomes" id="UP000275078"/>
    </source>
</evidence>
<comment type="similarity">
    <text evidence="3">Belongs to the CENP-O/MCM21 family.</text>
</comment>
<feature type="compositionally biased region" description="Low complexity" evidence="7">
    <location>
        <begin position="47"/>
        <end position="59"/>
    </location>
</feature>
<dbReference type="AlphaFoldDB" id="A0A3N4HPX7"/>
<keyword evidence="5" id="KW-0539">Nucleus</keyword>
<name>A0A3N4HPX7_ASCIM</name>
<dbReference type="InterPro" id="IPR018464">
    <property type="entry name" value="CENP-O"/>
</dbReference>
<protein>
    <recommendedName>
        <fullName evidence="10">Cenp-O kinetochore centromere component</fullName>
    </recommendedName>
</protein>
<sequence>MSASEIAHLRAQILQLESRRADLYTTLLNLRTSHSLLPPSTLPKSATPYNPTPTTTQTPSQIPLETLHRIPGITFFTLSHPQEGLKLGIRFDIFSAQHSIFLEPYWIILQRCTDPETGEEDPDRLELDWTNIPAALKPEEVCSRHLKGDDDEPPKKDPLTPLATELRKTLQTYTARREAVLGLVPVVGEENVTFDDLVNCVEIESADGKFRLWVEGEGEVVRVVARDEAGKRRRDVEKRMVGSVQGLPARMGWDQAGEEGEGEVEMEEV</sequence>
<evidence type="ECO:0000256" key="2">
    <source>
        <dbReference type="ARBA" id="ARBA00004584"/>
    </source>
</evidence>
<dbReference type="STRING" id="1160509.A0A3N4HPX7"/>
<dbReference type="GO" id="GO:0005634">
    <property type="term" value="C:nucleus"/>
    <property type="evidence" value="ECO:0007669"/>
    <property type="project" value="UniProtKB-SubCell"/>
</dbReference>
<reference evidence="8 9" key="1">
    <citation type="journal article" date="2018" name="Nat. Ecol. Evol.">
        <title>Pezizomycetes genomes reveal the molecular basis of ectomycorrhizal truffle lifestyle.</title>
        <authorList>
            <person name="Murat C."/>
            <person name="Payen T."/>
            <person name="Noel B."/>
            <person name="Kuo A."/>
            <person name="Morin E."/>
            <person name="Chen J."/>
            <person name="Kohler A."/>
            <person name="Krizsan K."/>
            <person name="Balestrini R."/>
            <person name="Da Silva C."/>
            <person name="Montanini B."/>
            <person name="Hainaut M."/>
            <person name="Levati E."/>
            <person name="Barry K.W."/>
            <person name="Belfiori B."/>
            <person name="Cichocki N."/>
            <person name="Clum A."/>
            <person name="Dockter R.B."/>
            <person name="Fauchery L."/>
            <person name="Guy J."/>
            <person name="Iotti M."/>
            <person name="Le Tacon F."/>
            <person name="Lindquist E.A."/>
            <person name="Lipzen A."/>
            <person name="Malagnac F."/>
            <person name="Mello A."/>
            <person name="Molinier V."/>
            <person name="Miyauchi S."/>
            <person name="Poulain J."/>
            <person name="Riccioni C."/>
            <person name="Rubini A."/>
            <person name="Sitrit Y."/>
            <person name="Splivallo R."/>
            <person name="Traeger S."/>
            <person name="Wang M."/>
            <person name="Zifcakova L."/>
            <person name="Wipf D."/>
            <person name="Zambonelli A."/>
            <person name="Paolocci F."/>
            <person name="Nowrousian M."/>
            <person name="Ottonello S."/>
            <person name="Baldrian P."/>
            <person name="Spatafora J.W."/>
            <person name="Henrissat B."/>
            <person name="Nagy L.G."/>
            <person name="Aury J.M."/>
            <person name="Wincker P."/>
            <person name="Grigoriev I.V."/>
            <person name="Bonfante P."/>
            <person name="Martin F.M."/>
        </authorList>
    </citation>
    <scope>NUCLEOTIDE SEQUENCE [LARGE SCALE GENOMIC DNA]</scope>
    <source>
        <strain evidence="8 9">RN42</strain>
    </source>
</reference>
<evidence type="ECO:0000256" key="3">
    <source>
        <dbReference type="ARBA" id="ARBA00007321"/>
    </source>
</evidence>
<feature type="region of interest" description="Disordered" evidence="7">
    <location>
        <begin position="38"/>
        <end position="59"/>
    </location>
</feature>
<dbReference type="Proteomes" id="UP000275078">
    <property type="component" value="Unassembled WGS sequence"/>
</dbReference>
<dbReference type="EMBL" id="ML119773">
    <property type="protein sequence ID" value="RPA75026.1"/>
    <property type="molecule type" value="Genomic_DNA"/>
</dbReference>
<dbReference type="CDD" id="cd23834">
    <property type="entry name" value="DRWD-C_Mcm21"/>
    <property type="match status" value="1"/>
</dbReference>